<evidence type="ECO:0000313" key="2">
    <source>
        <dbReference type="Proteomes" id="UP000315295"/>
    </source>
</evidence>
<proteinExistence type="predicted"/>
<sequence>MRRLGLVNIGQAAGEREAAAVAATKTRLPVKRTKPSFHRPFRVAPPRSRHLSPCTDFTLRNNVIVTAS</sequence>
<evidence type="ECO:0000313" key="1">
    <source>
        <dbReference type="EMBL" id="TQD82886.1"/>
    </source>
</evidence>
<gene>
    <name evidence="1" type="ORF">C1H46_031550</name>
</gene>
<keyword evidence="2" id="KW-1185">Reference proteome</keyword>
<organism evidence="1 2">
    <name type="scientific">Malus baccata</name>
    <name type="common">Siberian crab apple</name>
    <name type="synonym">Pyrus baccata</name>
    <dbReference type="NCBI Taxonomy" id="106549"/>
    <lineage>
        <taxon>Eukaryota</taxon>
        <taxon>Viridiplantae</taxon>
        <taxon>Streptophyta</taxon>
        <taxon>Embryophyta</taxon>
        <taxon>Tracheophyta</taxon>
        <taxon>Spermatophyta</taxon>
        <taxon>Magnoliopsida</taxon>
        <taxon>eudicotyledons</taxon>
        <taxon>Gunneridae</taxon>
        <taxon>Pentapetalae</taxon>
        <taxon>rosids</taxon>
        <taxon>fabids</taxon>
        <taxon>Rosales</taxon>
        <taxon>Rosaceae</taxon>
        <taxon>Amygdaloideae</taxon>
        <taxon>Maleae</taxon>
        <taxon>Malus</taxon>
    </lineage>
</organism>
<dbReference type="AlphaFoldDB" id="A0A540L8Q6"/>
<comment type="caution">
    <text evidence="1">The sequence shown here is derived from an EMBL/GenBank/DDBJ whole genome shotgun (WGS) entry which is preliminary data.</text>
</comment>
<protein>
    <submittedName>
        <fullName evidence="1">Uncharacterized protein</fullName>
    </submittedName>
</protein>
<dbReference type="EMBL" id="VIEB01000703">
    <property type="protein sequence ID" value="TQD82886.1"/>
    <property type="molecule type" value="Genomic_DNA"/>
</dbReference>
<name>A0A540L8Q6_MALBA</name>
<reference evidence="1 2" key="1">
    <citation type="journal article" date="2019" name="G3 (Bethesda)">
        <title>Sequencing of a Wild Apple (Malus baccata) Genome Unravels the Differences Between Cultivated and Wild Apple Species Regarding Disease Resistance and Cold Tolerance.</title>
        <authorList>
            <person name="Chen X."/>
        </authorList>
    </citation>
    <scope>NUCLEOTIDE SEQUENCE [LARGE SCALE GENOMIC DNA]</scope>
    <source>
        <strain evidence="2">cv. Shandingzi</strain>
        <tissue evidence="1">Leaves</tissue>
    </source>
</reference>
<dbReference type="Proteomes" id="UP000315295">
    <property type="component" value="Unassembled WGS sequence"/>
</dbReference>
<accession>A0A540L8Q6</accession>